<dbReference type="Pfam" id="PF00107">
    <property type="entry name" value="ADH_zinc_N"/>
    <property type="match status" value="1"/>
</dbReference>
<dbReference type="SUPFAM" id="SSF50129">
    <property type="entry name" value="GroES-like"/>
    <property type="match status" value="1"/>
</dbReference>
<dbReference type="InterPro" id="IPR013149">
    <property type="entry name" value="ADH-like_C"/>
</dbReference>
<dbReference type="Gene3D" id="3.40.50.720">
    <property type="entry name" value="NAD(P)-binding Rossmann-like Domain"/>
    <property type="match status" value="1"/>
</dbReference>
<dbReference type="Gene3D" id="3.90.180.10">
    <property type="entry name" value="Medium-chain alcohol dehydrogenases, catalytic domain"/>
    <property type="match status" value="1"/>
</dbReference>
<evidence type="ECO:0000313" key="2">
    <source>
        <dbReference type="EMBL" id="NYD20498.1"/>
    </source>
</evidence>
<dbReference type="Proteomes" id="UP000521922">
    <property type="component" value="Unassembled WGS sequence"/>
</dbReference>
<dbReference type="InterPro" id="IPR013154">
    <property type="entry name" value="ADH-like_N"/>
</dbReference>
<dbReference type="SMART" id="SM00829">
    <property type="entry name" value="PKS_ER"/>
    <property type="match status" value="1"/>
</dbReference>
<evidence type="ECO:0000259" key="1">
    <source>
        <dbReference type="SMART" id="SM00829"/>
    </source>
</evidence>
<dbReference type="InterPro" id="IPR020843">
    <property type="entry name" value="ER"/>
</dbReference>
<dbReference type="EMBL" id="JACCBB010000001">
    <property type="protein sequence ID" value="NYD20498.1"/>
    <property type="molecule type" value="Genomic_DNA"/>
</dbReference>
<name>A0A7Y9AS96_9ACTN</name>
<dbReference type="PANTHER" id="PTHR45033">
    <property type="match status" value="1"/>
</dbReference>
<dbReference type="CDD" id="cd08276">
    <property type="entry name" value="MDR7"/>
    <property type="match status" value="1"/>
</dbReference>
<comment type="caution">
    <text evidence="2">The sequence shown here is derived from an EMBL/GenBank/DDBJ whole genome shotgun (WGS) entry which is preliminary data.</text>
</comment>
<dbReference type="Pfam" id="PF08240">
    <property type="entry name" value="ADH_N"/>
    <property type="match status" value="1"/>
</dbReference>
<accession>A0A7Y9AS96</accession>
<keyword evidence="3" id="KW-1185">Reference proteome</keyword>
<dbReference type="PANTHER" id="PTHR45033:SF2">
    <property type="entry name" value="ZINC-TYPE ALCOHOL DEHYDROGENASE-LIKE PROTEIN C1773.06C"/>
    <property type="match status" value="1"/>
</dbReference>
<feature type="domain" description="Enoyl reductase (ER)" evidence="1">
    <location>
        <begin position="32"/>
        <end position="352"/>
    </location>
</feature>
<sequence length="354" mass="36439">MSTAEDTGAAPVRTVRAGEERRVKGAVLHAPGGLDRLVVTDLPDPGTPGPGEVRVRIRASTVNFHDRGIVTGVLHAPDRHVPMADGAGVVEAVGADVHDLAVGDHVVAVFFPQWQAGPPVIDSLGSAAGIGRDGYAREVVVAPAGTFTRAPGHLSHTEAAAITVAGVTAATALEGLAPGEVVVVLGTGGVSTFALQLAKAAGAAVVVTSSSWQKLQRALDLGADHVINYRDTPHWGQRVLELTGGRGAERVVEVGGPGTLPQSITAVAVGGRISLVGVLTGVEGLVPTDALMMKQARLQGIVVGSRSTQQKLVRFLETQRIHPVIDRAFPLARIAEAFSYQGTGAHLGKVALEL</sequence>
<dbReference type="InterPro" id="IPR052711">
    <property type="entry name" value="Zinc_ADH-like"/>
</dbReference>
<dbReference type="AlphaFoldDB" id="A0A7Y9AS96"/>
<protein>
    <submittedName>
        <fullName evidence="2">NADPH:quinone reductase-like Zn-dependent oxidoreductase</fullName>
    </submittedName>
</protein>
<gene>
    <name evidence="2" type="ORF">BJ968_000038</name>
</gene>
<dbReference type="InterPro" id="IPR011032">
    <property type="entry name" value="GroES-like_sf"/>
</dbReference>
<proteinExistence type="predicted"/>
<reference evidence="2 3" key="1">
    <citation type="submission" date="2020-07" db="EMBL/GenBank/DDBJ databases">
        <title>Sequencing the genomes of 1000 actinobacteria strains.</title>
        <authorList>
            <person name="Klenk H.-P."/>
        </authorList>
    </citation>
    <scope>NUCLEOTIDE SEQUENCE [LARGE SCALE GENOMIC DNA]</scope>
    <source>
        <strain evidence="2 3">DSM 7487</strain>
    </source>
</reference>
<dbReference type="GO" id="GO:0016491">
    <property type="term" value="F:oxidoreductase activity"/>
    <property type="evidence" value="ECO:0007669"/>
    <property type="project" value="InterPro"/>
</dbReference>
<evidence type="ECO:0000313" key="3">
    <source>
        <dbReference type="Proteomes" id="UP000521922"/>
    </source>
</evidence>
<organism evidence="2 3">
    <name type="scientific">Kineococcus aurantiacus</name>
    <dbReference type="NCBI Taxonomy" id="37633"/>
    <lineage>
        <taxon>Bacteria</taxon>
        <taxon>Bacillati</taxon>
        <taxon>Actinomycetota</taxon>
        <taxon>Actinomycetes</taxon>
        <taxon>Kineosporiales</taxon>
        <taxon>Kineosporiaceae</taxon>
        <taxon>Kineococcus</taxon>
    </lineage>
</organism>
<dbReference type="InterPro" id="IPR036291">
    <property type="entry name" value="NAD(P)-bd_dom_sf"/>
</dbReference>
<dbReference type="SUPFAM" id="SSF51735">
    <property type="entry name" value="NAD(P)-binding Rossmann-fold domains"/>
    <property type="match status" value="1"/>
</dbReference>